<keyword evidence="2" id="KW-1185">Reference proteome</keyword>
<gene>
    <name evidence="1" type="ORF">Amon01_000415900</name>
</gene>
<comment type="caution">
    <text evidence="1">The sequence shown here is derived from an EMBL/GenBank/DDBJ whole genome shotgun (WGS) entry which is preliminary data.</text>
</comment>
<dbReference type="Proteomes" id="UP001165063">
    <property type="component" value="Unassembled WGS sequence"/>
</dbReference>
<organism evidence="1 2">
    <name type="scientific">Ambrosiozyma monospora</name>
    <name type="common">Yeast</name>
    <name type="synonym">Endomycopsis monosporus</name>
    <dbReference type="NCBI Taxonomy" id="43982"/>
    <lineage>
        <taxon>Eukaryota</taxon>
        <taxon>Fungi</taxon>
        <taxon>Dikarya</taxon>
        <taxon>Ascomycota</taxon>
        <taxon>Saccharomycotina</taxon>
        <taxon>Pichiomycetes</taxon>
        <taxon>Pichiales</taxon>
        <taxon>Pichiaceae</taxon>
        <taxon>Ambrosiozyma</taxon>
    </lineage>
</organism>
<dbReference type="EMBL" id="BSXU01001942">
    <property type="protein sequence ID" value="GMG32620.1"/>
    <property type="molecule type" value="Genomic_DNA"/>
</dbReference>
<sequence length="176" mass="19878">MDDIDDPVVPRNNLDDDDITSVEIVTNVNDFPDNMEDIQEMSVIPRKTLVDQSENNDGINSGDNDRIVSIRIVPPNHLPPAGFFSKATSHGNQTPSITFPTKDLVPYVEPKVTTNTSSRPAISEEERLNMYATIRALSYGRDWFEVGQSEDELAEFGSDVQKLMFFTKRLFDKLPR</sequence>
<protein>
    <submittedName>
        <fullName evidence="1">Unnamed protein product</fullName>
    </submittedName>
</protein>
<proteinExistence type="predicted"/>
<evidence type="ECO:0000313" key="1">
    <source>
        <dbReference type="EMBL" id="GMG32620.1"/>
    </source>
</evidence>
<name>A0A9W6Z003_AMBMO</name>
<dbReference type="AlphaFoldDB" id="A0A9W6Z003"/>
<evidence type="ECO:0000313" key="2">
    <source>
        <dbReference type="Proteomes" id="UP001165063"/>
    </source>
</evidence>
<reference evidence="1" key="1">
    <citation type="submission" date="2023-04" db="EMBL/GenBank/DDBJ databases">
        <title>Ambrosiozyma monospora NBRC 1965.</title>
        <authorList>
            <person name="Ichikawa N."/>
            <person name="Sato H."/>
            <person name="Tonouchi N."/>
        </authorList>
    </citation>
    <scope>NUCLEOTIDE SEQUENCE</scope>
    <source>
        <strain evidence="1">NBRC 1965</strain>
    </source>
</reference>
<accession>A0A9W6Z003</accession>